<dbReference type="EMBL" id="JBDFQZ010000014">
    <property type="protein sequence ID" value="KAK9665616.1"/>
    <property type="molecule type" value="Genomic_DNA"/>
</dbReference>
<feature type="region of interest" description="Disordered" evidence="1">
    <location>
        <begin position="1"/>
        <end position="45"/>
    </location>
</feature>
<comment type="caution">
    <text evidence="2">The sequence shown here is derived from an EMBL/GenBank/DDBJ whole genome shotgun (WGS) entry which is preliminary data.</text>
</comment>
<feature type="compositionally biased region" description="Polar residues" evidence="1">
    <location>
        <begin position="9"/>
        <end position="20"/>
    </location>
</feature>
<evidence type="ECO:0000256" key="1">
    <source>
        <dbReference type="SAM" id="MobiDB-lite"/>
    </source>
</evidence>
<name>A0AAW1GPJ3_SAPOF</name>
<dbReference type="AlphaFoldDB" id="A0AAW1GPJ3"/>
<feature type="region of interest" description="Disordered" evidence="1">
    <location>
        <begin position="272"/>
        <end position="295"/>
    </location>
</feature>
<dbReference type="Proteomes" id="UP001443914">
    <property type="component" value="Unassembled WGS sequence"/>
</dbReference>
<dbReference type="PANTHER" id="PTHR37767:SF1">
    <property type="entry name" value="HYDROXYPROLINE-RICH GLYCOPROTEIN FAMILY PROTEIN"/>
    <property type="match status" value="1"/>
</dbReference>
<dbReference type="InterPro" id="IPR007789">
    <property type="entry name" value="DUF688"/>
</dbReference>
<feature type="compositionally biased region" description="Low complexity" evidence="1">
    <location>
        <begin position="176"/>
        <end position="191"/>
    </location>
</feature>
<gene>
    <name evidence="2" type="ORF">RND81_14G123800</name>
</gene>
<organism evidence="2 3">
    <name type="scientific">Saponaria officinalis</name>
    <name type="common">Common soapwort</name>
    <name type="synonym">Lychnis saponaria</name>
    <dbReference type="NCBI Taxonomy" id="3572"/>
    <lineage>
        <taxon>Eukaryota</taxon>
        <taxon>Viridiplantae</taxon>
        <taxon>Streptophyta</taxon>
        <taxon>Embryophyta</taxon>
        <taxon>Tracheophyta</taxon>
        <taxon>Spermatophyta</taxon>
        <taxon>Magnoliopsida</taxon>
        <taxon>eudicotyledons</taxon>
        <taxon>Gunneridae</taxon>
        <taxon>Pentapetalae</taxon>
        <taxon>Caryophyllales</taxon>
        <taxon>Caryophyllaceae</taxon>
        <taxon>Caryophylleae</taxon>
        <taxon>Saponaria</taxon>
    </lineage>
</organism>
<accession>A0AAW1GPJ3</accession>
<dbReference type="Pfam" id="PF05097">
    <property type="entry name" value="DUF688"/>
    <property type="match status" value="1"/>
</dbReference>
<dbReference type="PANTHER" id="PTHR37767">
    <property type="entry name" value="HYDROXYPROLINE-RICH GLYCOPROTEIN FAMILY PROTEIN"/>
    <property type="match status" value="1"/>
</dbReference>
<protein>
    <submittedName>
        <fullName evidence="2">Uncharacterized protein</fullName>
    </submittedName>
</protein>
<keyword evidence="3" id="KW-1185">Reference proteome</keyword>
<reference evidence="2" key="1">
    <citation type="submission" date="2024-03" db="EMBL/GenBank/DDBJ databases">
        <title>WGS assembly of Saponaria officinalis var. Norfolk2.</title>
        <authorList>
            <person name="Jenkins J."/>
            <person name="Shu S."/>
            <person name="Grimwood J."/>
            <person name="Barry K."/>
            <person name="Goodstein D."/>
            <person name="Schmutz J."/>
            <person name="Leebens-Mack J."/>
            <person name="Osbourn A."/>
        </authorList>
    </citation>
    <scope>NUCLEOTIDE SEQUENCE [LARGE SCALE GENOMIC DNA]</scope>
    <source>
        <strain evidence="2">JIC</strain>
    </source>
</reference>
<feature type="compositionally biased region" description="Basic and acidic residues" evidence="1">
    <location>
        <begin position="25"/>
        <end position="45"/>
    </location>
</feature>
<evidence type="ECO:0000313" key="2">
    <source>
        <dbReference type="EMBL" id="KAK9665616.1"/>
    </source>
</evidence>
<feature type="compositionally biased region" description="Low complexity" evidence="1">
    <location>
        <begin position="199"/>
        <end position="209"/>
    </location>
</feature>
<proteinExistence type="predicted"/>
<sequence length="312" mass="34796">MESKENNDKNSGNKTKQQITIPFIWEEKPGAPKENWKTKTTTKRETLTPVPQPVKYVASVPFKWEEKPGTPLSCFVQESKVAEKKLENMSLPLPPAYFAKFGNESDGESSSGDDHDYQDWLSELEFETLSVLSEESFCSTPSLTQASHPVHSRMPVSSAEPLHSPVLEQKKDGYLAGSASSEISSASSCASRNTNLRGSSPKSSFFDKPSSSEETDNGHVQYGNGRRLPTLDEYEKLKAEFRQNSVIRRPMTLGELIMQSRRRSYRRKAVQKKRMNAPKDLNEKPQGCFNLGGSGGGLTRRLGKDLLSLKLS</sequence>
<evidence type="ECO:0000313" key="3">
    <source>
        <dbReference type="Proteomes" id="UP001443914"/>
    </source>
</evidence>
<feature type="region of interest" description="Disordered" evidence="1">
    <location>
        <begin position="142"/>
        <end position="226"/>
    </location>
</feature>